<dbReference type="InterPro" id="IPR036390">
    <property type="entry name" value="WH_DNA-bd_sf"/>
</dbReference>
<dbReference type="KEGG" id="talb:FTW19_24575"/>
<reference evidence="5 6" key="1">
    <citation type="submission" date="2019-08" db="EMBL/GenBank/DDBJ databases">
        <title>Complete genome sequence of Terriglobus albidus strain ORNL.</title>
        <authorList>
            <person name="Podar M."/>
        </authorList>
    </citation>
    <scope>NUCLEOTIDE SEQUENCE [LARGE SCALE GENOMIC DNA]</scope>
    <source>
        <strain evidence="5 6">ORNL</strain>
    </source>
</reference>
<dbReference type="PANTHER" id="PTHR43537:SF24">
    <property type="entry name" value="GLUCONATE OPERON TRANSCRIPTIONAL REPRESSOR"/>
    <property type="match status" value="1"/>
</dbReference>
<keyword evidence="2" id="KW-0238">DNA-binding</keyword>
<keyword evidence="6" id="KW-1185">Reference proteome</keyword>
<dbReference type="Proteomes" id="UP000321820">
    <property type="component" value="Chromosome"/>
</dbReference>
<dbReference type="SMART" id="SM00345">
    <property type="entry name" value="HTH_GNTR"/>
    <property type="match status" value="1"/>
</dbReference>
<dbReference type="PRINTS" id="PR00035">
    <property type="entry name" value="HTHGNTR"/>
</dbReference>
<dbReference type="InterPro" id="IPR036388">
    <property type="entry name" value="WH-like_DNA-bd_sf"/>
</dbReference>
<evidence type="ECO:0000313" key="6">
    <source>
        <dbReference type="Proteomes" id="UP000321820"/>
    </source>
</evidence>
<dbReference type="GO" id="GO:0003677">
    <property type="term" value="F:DNA binding"/>
    <property type="evidence" value="ECO:0007669"/>
    <property type="project" value="UniProtKB-KW"/>
</dbReference>
<sequence length="250" mass="28257">MPRRSTTHHQQKGKKDSVRRKAYLLIQKKIGNGQLKAGELISEVALAKELGSSRTPIREAAGQLLAEGMLELSPGGGIVVTRLTRQGITELYELREALEVFAVGRAAQNGVRPTDIARLKELLDETQALLKELKSSGQKELDEEQMRRFALSDLGFHTLLLRLAANERLLKVVNETRLMIRIFGIQRSGHRREELERIHRHHKEILQAVIDGEPEAARSLLSQHIQASAQERLEEFDHWEREQHLASLGG</sequence>
<accession>A0A5B9EIL4</accession>
<dbReference type="RefSeq" id="WP_147650190.1">
    <property type="nucleotide sequence ID" value="NZ_CP042806.1"/>
</dbReference>
<dbReference type="AlphaFoldDB" id="A0A5B9EIL4"/>
<evidence type="ECO:0000313" key="5">
    <source>
        <dbReference type="EMBL" id="QEE30895.1"/>
    </source>
</evidence>
<proteinExistence type="predicted"/>
<dbReference type="InterPro" id="IPR011711">
    <property type="entry name" value="GntR_C"/>
</dbReference>
<dbReference type="EMBL" id="CP042806">
    <property type="protein sequence ID" value="QEE30895.1"/>
    <property type="molecule type" value="Genomic_DNA"/>
</dbReference>
<dbReference type="SMART" id="SM00895">
    <property type="entry name" value="FCD"/>
    <property type="match status" value="1"/>
</dbReference>
<dbReference type="PROSITE" id="PS50949">
    <property type="entry name" value="HTH_GNTR"/>
    <property type="match status" value="1"/>
</dbReference>
<name>A0A5B9EIL4_9BACT</name>
<gene>
    <name evidence="5" type="ORF">FTW19_24575</name>
</gene>
<keyword evidence="3" id="KW-0804">Transcription</keyword>
<dbReference type="SUPFAM" id="SSF46785">
    <property type="entry name" value="Winged helix' DNA-binding domain"/>
    <property type="match status" value="1"/>
</dbReference>
<dbReference type="InterPro" id="IPR000524">
    <property type="entry name" value="Tscrpt_reg_HTH_GntR"/>
</dbReference>
<dbReference type="Gene3D" id="1.10.10.10">
    <property type="entry name" value="Winged helix-like DNA-binding domain superfamily/Winged helix DNA-binding domain"/>
    <property type="match status" value="1"/>
</dbReference>
<keyword evidence="1" id="KW-0805">Transcription regulation</keyword>
<organism evidence="5 6">
    <name type="scientific">Terriglobus albidus</name>
    <dbReference type="NCBI Taxonomy" id="1592106"/>
    <lineage>
        <taxon>Bacteria</taxon>
        <taxon>Pseudomonadati</taxon>
        <taxon>Acidobacteriota</taxon>
        <taxon>Terriglobia</taxon>
        <taxon>Terriglobales</taxon>
        <taxon>Acidobacteriaceae</taxon>
        <taxon>Terriglobus</taxon>
    </lineage>
</organism>
<dbReference type="GO" id="GO:0003700">
    <property type="term" value="F:DNA-binding transcription factor activity"/>
    <property type="evidence" value="ECO:0007669"/>
    <property type="project" value="InterPro"/>
</dbReference>
<dbReference type="Gene3D" id="1.20.120.530">
    <property type="entry name" value="GntR ligand-binding domain-like"/>
    <property type="match status" value="1"/>
</dbReference>
<feature type="domain" description="HTH gntR-type" evidence="4">
    <location>
        <begin position="16"/>
        <end position="83"/>
    </location>
</feature>
<dbReference type="Pfam" id="PF00392">
    <property type="entry name" value="GntR"/>
    <property type="match status" value="1"/>
</dbReference>
<dbReference type="InterPro" id="IPR008920">
    <property type="entry name" value="TF_FadR/GntR_C"/>
</dbReference>
<evidence type="ECO:0000256" key="3">
    <source>
        <dbReference type="ARBA" id="ARBA00023163"/>
    </source>
</evidence>
<evidence type="ECO:0000259" key="4">
    <source>
        <dbReference type="PROSITE" id="PS50949"/>
    </source>
</evidence>
<protein>
    <submittedName>
        <fullName evidence="5">GntR family transcriptional regulator</fullName>
    </submittedName>
</protein>
<evidence type="ECO:0000256" key="1">
    <source>
        <dbReference type="ARBA" id="ARBA00023015"/>
    </source>
</evidence>
<evidence type="ECO:0000256" key="2">
    <source>
        <dbReference type="ARBA" id="ARBA00023125"/>
    </source>
</evidence>
<dbReference type="PANTHER" id="PTHR43537">
    <property type="entry name" value="TRANSCRIPTIONAL REGULATOR, GNTR FAMILY"/>
    <property type="match status" value="1"/>
</dbReference>
<dbReference type="SUPFAM" id="SSF48008">
    <property type="entry name" value="GntR ligand-binding domain-like"/>
    <property type="match status" value="1"/>
</dbReference>
<dbReference type="OrthoDB" id="114741at2"/>
<dbReference type="Pfam" id="PF07729">
    <property type="entry name" value="FCD"/>
    <property type="match status" value="1"/>
</dbReference>